<feature type="compositionally biased region" description="Basic and acidic residues" evidence="1">
    <location>
        <begin position="254"/>
        <end position="268"/>
    </location>
</feature>
<evidence type="ECO:0000313" key="4">
    <source>
        <dbReference type="Proteomes" id="UP000007060"/>
    </source>
</evidence>
<sequence length="314" mass="34684">MDINELKRSEDLSRGLSSYPTQMFNLIKEKSEVPLGHVHKRWKKVESPPEEALKLLLALFEIEPESKAIVVASTTNQVEELACSWREYFRVVWIHGKLGAAEKVSRTEKFVTDGSMRVLIGTKLVTEGIDIKELMMVITLDNRLNIIELIQGVGRLRDGGLCYLLSRKNSWATRNRGGELSPIKEGCITEQVREFYGLESKKGKKGQHVGCCGSRTDLSADTVELIERMDRFAEGQATVSMSVAALPSSSQERNSSDRYREYCGRDEDSSAGIYDGTNARTNARTSATTTASTNANTTASTNVSTNASTNASTN</sequence>
<name>A7A2F2_YEAS7</name>
<reference evidence="3 4" key="1">
    <citation type="journal article" date="2007" name="Proc. Natl. Acad. Sci. U.S.A.">
        <title>Genome sequencing and comparative analysis of Saccharomyces cerevisiae strain YJM789.</title>
        <authorList>
            <person name="Wei W."/>
            <person name="McCusker J.H."/>
            <person name="Hyman R.W."/>
            <person name="Jones T."/>
            <person name="Ning Y."/>
            <person name="Cao Z."/>
            <person name="Gu Z."/>
            <person name="Bruno D."/>
            <person name="Miranda M."/>
            <person name="Nguyen M."/>
            <person name="Wilhelmy J."/>
            <person name="Komp C."/>
            <person name="Tamse R."/>
            <person name="Wang X."/>
            <person name="Jia P."/>
            <person name="Luedi P."/>
            <person name="Oefner P.J."/>
            <person name="David L."/>
            <person name="Dietrich F.S."/>
            <person name="Li Y."/>
            <person name="Davis R.W."/>
            <person name="Steinmetz L.M."/>
        </authorList>
    </citation>
    <scope>NUCLEOTIDE SEQUENCE [LARGE SCALE GENOMIC DNA]</scope>
    <source>
        <strain evidence="3 4">YJM789</strain>
    </source>
</reference>
<dbReference type="EMBL" id="AAFW02000245">
    <property type="protein sequence ID" value="EDN59041.1"/>
    <property type="molecule type" value="Genomic_DNA"/>
</dbReference>
<dbReference type="AlphaFoldDB" id="A7A2F2"/>
<dbReference type="OrthoDB" id="4056983at2759"/>
<dbReference type="Pfam" id="PF00271">
    <property type="entry name" value="Helicase_C"/>
    <property type="match status" value="1"/>
</dbReference>
<dbReference type="PROSITE" id="PS51194">
    <property type="entry name" value="HELICASE_CTER"/>
    <property type="match status" value="1"/>
</dbReference>
<gene>
    <name evidence="3" type="ORF">SCY_3504</name>
</gene>
<comment type="caution">
    <text evidence="3">The sequence shown here is derived from an EMBL/GenBank/DDBJ whole genome shotgun (WGS) entry which is preliminary data.</text>
</comment>
<dbReference type="InterPro" id="IPR001650">
    <property type="entry name" value="Helicase_C-like"/>
</dbReference>
<feature type="region of interest" description="Disordered" evidence="1">
    <location>
        <begin position="244"/>
        <end position="314"/>
    </location>
</feature>
<dbReference type="InterPro" id="IPR027417">
    <property type="entry name" value="P-loop_NTPase"/>
</dbReference>
<protein>
    <recommendedName>
        <fullName evidence="2">Helicase C-terminal domain-containing protein</fullName>
    </recommendedName>
</protein>
<dbReference type="Gene3D" id="3.40.50.300">
    <property type="entry name" value="P-loop containing nucleotide triphosphate hydrolases"/>
    <property type="match status" value="1"/>
</dbReference>
<dbReference type="SMART" id="SM00490">
    <property type="entry name" value="HELICc"/>
    <property type="match status" value="1"/>
</dbReference>
<dbReference type="HOGENOM" id="CLU_078885_0_0_1"/>
<evidence type="ECO:0000259" key="2">
    <source>
        <dbReference type="PROSITE" id="PS51194"/>
    </source>
</evidence>
<evidence type="ECO:0000313" key="3">
    <source>
        <dbReference type="EMBL" id="EDN59041.1"/>
    </source>
</evidence>
<feature type="compositionally biased region" description="Polar residues" evidence="1">
    <location>
        <begin position="244"/>
        <end position="253"/>
    </location>
</feature>
<feature type="compositionally biased region" description="Low complexity" evidence="1">
    <location>
        <begin position="277"/>
        <end position="314"/>
    </location>
</feature>
<accession>A7A2F2</accession>
<organism evidence="3 4">
    <name type="scientific">Saccharomyces cerevisiae (strain YJM789)</name>
    <name type="common">Baker's yeast</name>
    <dbReference type="NCBI Taxonomy" id="307796"/>
    <lineage>
        <taxon>Eukaryota</taxon>
        <taxon>Fungi</taxon>
        <taxon>Dikarya</taxon>
        <taxon>Ascomycota</taxon>
        <taxon>Saccharomycotina</taxon>
        <taxon>Saccharomycetes</taxon>
        <taxon>Saccharomycetales</taxon>
        <taxon>Saccharomycetaceae</taxon>
        <taxon>Saccharomyces</taxon>
    </lineage>
</organism>
<feature type="non-terminal residue" evidence="3">
    <location>
        <position position="314"/>
    </location>
</feature>
<proteinExistence type="predicted"/>
<feature type="domain" description="Helicase C-terminal" evidence="2">
    <location>
        <begin position="54"/>
        <end position="206"/>
    </location>
</feature>
<evidence type="ECO:0000256" key="1">
    <source>
        <dbReference type="SAM" id="MobiDB-lite"/>
    </source>
</evidence>
<dbReference type="Proteomes" id="UP000007060">
    <property type="component" value="Unassembled WGS sequence"/>
</dbReference>
<dbReference type="SUPFAM" id="SSF52540">
    <property type="entry name" value="P-loop containing nucleoside triphosphate hydrolases"/>
    <property type="match status" value="1"/>
</dbReference>